<dbReference type="EMBL" id="KZ679675">
    <property type="protein sequence ID" value="PTB59880.1"/>
    <property type="molecule type" value="Genomic_DNA"/>
</dbReference>
<dbReference type="InterPro" id="IPR001227">
    <property type="entry name" value="Ac_transferase_dom_sf"/>
</dbReference>
<dbReference type="Gene3D" id="3.40.50.720">
    <property type="entry name" value="NAD(P)-binding Rossmann-like Domain"/>
    <property type="match status" value="1"/>
</dbReference>
<feature type="domain" description="PKS/mFAS DH" evidence="11">
    <location>
        <begin position="1423"/>
        <end position="1731"/>
    </location>
</feature>
<evidence type="ECO:0000256" key="5">
    <source>
        <dbReference type="ARBA" id="ARBA00023002"/>
    </source>
</evidence>
<keyword evidence="3" id="KW-0597">Phosphoprotein</keyword>
<dbReference type="Pfam" id="PF18558">
    <property type="entry name" value="HTH_51"/>
    <property type="match status" value="1"/>
</dbReference>
<dbReference type="InterPro" id="IPR020806">
    <property type="entry name" value="PKS_PP-bd"/>
</dbReference>
<dbReference type="CDD" id="cd05274">
    <property type="entry name" value="KR_FAS_SDR_x"/>
    <property type="match status" value="1"/>
</dbReference>
<evidence type="ECO:0000313" key="12">
    <source>
        <dbReference type="EMBL" id="PTB59880.1"/>
    </source>
</evidence>
<dbReference type="GO" id="GO:0006633">
    <property type="term" value="P:fatty acid biosynthetic process"/>
    <property type="evidence" value="ECO:0007669"/>
    <property type="project" value="InterPro"/>
</dbReference>
<dbReference type="InterPro" id="IPR049900">
    <property type="entry name" value="PKS_mFAS_DH"/>
</dbReference>
<dbReference type="GO" id="GO:0016491">
    <property type="term" value="F:oxidoreductase activity"/>
    <property type="evidence" value="ECO:0007669"/>
    <property type="project" value="UniProtKB-KW"/>
</dbReference>
<evidence type="ECO:0000256" key="4">
    <source>
        <dbReference type="ARBA" id="ARBA00022679"/>
    </source>
</evidence>
<feature type="active site" description="Proton acceptor; for dehydratase activity" evidence="7">
    <location>
        <position position="1457"/>
    </location>
</feature>
<feature type="region of interest" description="N-terminal hotdog fold" evidence="7">
    <location>
        <begin position="1423"/>
        <end position="1548"/>
    </location>
</feature>
<dbReference type="PROSITE" id="PS50075">
    <property type="entry name" value="CARRIER"/>
    <property type="match status" value="2"/>
</dbReference>
<dbReference type="SUPFAM" id="SSF53901">
    <property type="entry name" value="Thiolase-like"/>
    <property type="match status" value="1"/>
</dbReference>
<evidence type="ECO:0000256" key="2">
    <source>
        <dbReference type="ARBA" id="ARBA00022450"/>
    </source>
</evidence>
<dbReference type="Gene3D" id="1.10.1200.10">
    <property type="entry name" value="ACP-like"/>
    <property type="match status" value="2"/>
</dbReference>
<keyword evidence="4" id="KW-0808">Transferase</keyword>
<dbReference type="InterPro" id="IPR014043">
    <property type="entry name" value="Acyl_transferase_dom"/>
</dbReference>
<evidence type="ECO:0000259" key="9">
    <source>
        <dbReference type="PROSITE" id="PS50075"/>
    </source>
</evidence>
<dbReference type="SUPFAM" id="SSF51735">
    <property type="entry name" value="NAD(P)-binding Rossmann-fold domains"/>
    <property type="match status" value="2"/>
</dbReference>
<evidence type="ECO:0000259" key="11">
    <source>
        <dbReference type="PROSITE" id="PS52019"/>
    </source>
</evidence>
<dbReference type="InterPro" id="IPR014031">
    <property type="entry name" value="Ketoacyl_synth_C"/>
</dbReference>
<dbReference type="PANTHER" id="PTHR43775:SF21">
    <property type="entry name" value="NON-REDUCING POLYKETIDE SYNTHASE AUSA-RELATED"/>
    <property type="match status" value="1"/>
</dbReference>
<dbReference type="PANTHER" id="PTHR43775">
    <property type="entry name" value="FATTY ACID SYNTHASE"/>
    <property type="match status" value="1"/>
</dbReference>
<dbReference type="InterPro" id="IPR016036">
    <property type="entry name" value="Malonyl_transacylase_ACP-bd"/>
</dbReference>
<dbReference type="SUPFAM" id="SSF55048">
    <property type="entry name" value="Probable ACP-binding domain of malonyl-CoA ACP transacylase"/>
    <property type="match status" value="1"/>
</dbReference>
<evidence type="ECO:0000256" key="6">
    <source>
        <dbReference type="ARBA" id="ARBA00023268"/>
    </source>
</evidence>
<feature type="domain" description="Ketosynthase family 3 (KS3)" evidence="10">
    <location>
        <begin position="482"/>
        <end position="904"/>
    </location>
</feature>
<feature type="region of interest" description="Disordered" evidence="8">
    <location>
        <begin position="1872"/>
        <end position="1899"/>
    </location>
</feature>
<dbReference type="STRING" id="983964.A0A2T4AS51"/>
<dbReference type="Pfam" id="PF00698">
    <property type="entry name" value="Acyl_transf_1"/>
    <property type="match status" value="1"/>
</dbReference>
<feature type="domain" description="Carrier" evidence="9">
    <location>
        <begin position="1795"/>
        <end position="1869"/>
    </location>
</feature>
<sequence>MSTHGLYHQVRWTTATLSEKPIQFGKVVFLAGEGEHDKILSAYQSQLAEEGHKTAIARDVEQIASLLTPDAIVVHLPQAVNDKYGVYEAATKSCTSLIAAAQMLQHTQANGDTAHKLFSVITKDSGISELSYAPLYGLARAMKMEIPDLFGGLIEEDEGRFPLSAIKYAQGFDVVQVSNGVAHTARLQPFQDIETKGAGIKPSLDPKGTYLITGGTRGIGLETATWMGERGARNIVLVSRRGLPVLNNEEKDADTDALAKRIDHLRTLGAIVHVLAIDISKPDADLTLRQALDNLALPPVKGVIHTAGVAGYRTLERCTPSEVDNDIAPKVMGALHLDKLFPPGTLDFFILTSSVGQLVGFPGQLSYAPSNSFLEGLAARRRRQGDNSTSIQWTCWDGVGMMAQSKSATRMITTGMQAKGLAIISKEEALAALDGIFSLKSDHVAVVRVLELKKGDPPRHPVLWDITPRTGDEKITPTSYPKHAVAIVGMACRTAAGDTADDLWQAISSGKSMFRDLDPKRFPDAASKSEKMVGNFLRDTESFDHQFFKKSKRESAALDPHQRLLLETTYHALESAGCFGEDQQQEAETHDVADGGEITGCFIGMNAPDYPLNLACNPSSPYTGFGMLRSFVAGRLSHHFGWTGPSQTIDTACSSAMVAIHQACRAIQVGECTRAIAGGANLITNTALFDALRTGGFLSKTGPCKTFDARADGYCRGEAVGVLVLKPVARAIRDGDDIHAVLLSTGNNQNINNTSITNPVLKSQKALFRDVLLRAGVSPAAVSYVEAHGTGTRAGDPVEVEAIRQVLGGPDRRNTLHVGAVKPNVGHSEGASGAISLIKVLLMMKHGKITPQAQFQTLNPNIPALEPDRMAISTSLKEWRDDLRLALVSSYGASGNNAATVVAPPPPRSSSSPSLLESNTANASVSKFPIFISAGSKSSLLAYFAKLKSQIDRDASTPEFVRHLAYTLAKKQNRQLQHVFSTTVTSGKYYALHSNVLNFHGLATKSPTQVNDLQTQLADPESHITTATPKPKSIVLLFSGQNGTAVPPAKALYESSVLFKSYIDECEEAMKSLGLPSLFPAVLEGVQESDDLVLRHAAMFAIQYSSGMSWIASGVKPQAISGHSFGEWAALTVSGAITLKDGRASLIAKLWGDDTGSMVAIEADLVGTGTTPAQNMQRFNEQHPDVKLDIACYNGPNNYVVAGRTSDIDLLEAHLIERKASGEKLRFKVLRGMHAYHSVMADPIVDEAAVLSASVTFKDPIYPFESCHEDSWTGPGPNVIARNTRGAVYFGKAISRIVDRLGSCTFLEAGFGGPIIALARNAIPQAQAQDQHGFVPINGKDPVRSLADATVALWKNGHTNVQFWPFHRSQGASYVPVHLPQYQFEKHNHWLDYTPLGGAGKKQGGEAPLSGLCPHCHQDISDYPYIEQDKSQNQRAGEYVFKVDTRSRRYHELVKGHIVVGSSLCPAAIYLELAAHAVALLNPGKNAETTVDAIKINAPLGVDSKRSVRLTLAKKTGSAWDFKLASFKDNEKPTSHATGVISLTNGSKSGSESSDRHMWDRLSTLLDDDTDTEALRGAMIYKVFSKMATYSPPYKGLKYLVGKQGKEGAGDIHMPPSDLDASAMTPNKSIADPVVMDNFLQVPGIFVHSLRDAGEEEETNGEMSYICTGMDSVGPLSALKGSARYRAYTRIVHEDSKETILDVFGFDKNTRKLVWSARGLKFSRVPRISLAKVIAGANPGTSVEIKESPVKAPSRPAEVQTFTPKSSYQSPPAAITAAPIAPKKPKAKKSGQKSVFVLGGVQQLLSKSLDIPVEDIIESATLEELGTDSLVTSEILASISDIFKVDISNDEFTKIVDVASLCAFISARVGGGSDDTGAELDSSEEEEEYQQPEPAFEPTVETVSKPSSAWRDPIFAILSHSLDVPIEEIQMDSNLEDLGADSLVASEIISNLNDAFNVDISNSEFSSLVDVASLCKLIGATLGVDSAQTPTSSGSHGQSASINDISMTPYTGATTPAAAEKSTLERSGGRITHTAFQQIRRNFDVHAKDTKFTGYWDQVYPPQLETVAAFITEGFAKLGCLIENFKRGEKLPALQGTLAKYHREVPRLWDILEEAGIVEKTKAGDYVRGAAPLHDPNVKSAVELSADLIARFPQYASTHGLPDLLGPHLAECLSGKADAVSLLFGSDKGRLLLEDFYANGPDLLATTRVLCDFISAAIHLQASDGEPFRILEVGAGTGGTTKHLVPLLQATGLPFSYTFTELSPSLLARAKKTFKGVQGMDFRKLNIEEEPPQELLGKYHVVVSSNCVHATRNLNVCLTNIRKMVRPDDGAVALVELAQKLAWYDLVWGLLDGWWLFDDGRSYALQSPWAWEKVMNDSGFAHVDWSEGATRESRGVRVVCGMVAEPEKQCSAKATSTLLHRGSRASGGRNVFLAPDGFGSGAVFGALGPLLSSAEEVSVYALNSPFLKNKPDALNVPTIEELAAIYVGEIKRRQPEGPYLLGGYSVGGVVAYEAARQLLEDGNEVEKLFLIDTACPTFASTLPDSLCEFLDSIAQGKNGESSRGKVVENDHFTLARQQVAAYKVSKLPGRKLPQAVLVSAREGADKQDTVRRPEVKPEEQRITEWFLDDRVDGGSLGWDELLGSVSVVRADGNHFSMMTPAKVNTWASTLADLLGP</sequence>
<dbReference type="InterPro" id="IPR009081">
    <property type="entry name" value="PP-bd_ACP"/>
</dbReference>
<dbReference type="InterPro" id="IPR016039">
    <property type="entry name" value="Thiolase-like"/>
</dbReference>
<dbReference type="InterPro" id="IPR013968">
    <property type="entry name" value="PKS_KR"/>
</dbReference>
<feature type="active site" description="Proton donor; for dehydratase activity" evidence="7">
    <location>
        <position position="1637"/>
    </location>
</feature>
<feature type="domain" description="Carrier" evidence="9">
    <location>
        <begin position="1905"/>
        <end position="1982"/>
    </location>
</feature>
<dbReference type="Pfam" id="PF08659">
    <property type="entry name" value="KR"/>
    <property type="match status" value="1"/>
</dbReference>
<dbReference type="Gene3D" id="3.40.50.150">
    <property type="entry name" value="Vaccinia Virus protein VP39"/>
    <property type="match status" value="1"/>
</dbReference>
<dbReference type="GO" id="GO:0031177">
    <property type="term" value="F:phosphopantetheine binding"/>
    <property type="evidence" value="ECO:0007669"/>
    <property type="project" value="InterPro"/>
</dbReference>
<dbReference type="InterPro" id="IPR057326">
    <property type="entry name" value="KR_dom"/>
</dbReference>
<dbReference type="PROSITE" id="PS00606">
    <property type="entry name" value="KS3_1"/>
    <property type="match status" value="1"/>
</dbReference>
<dbReference type="Pfam" id="PF21089">
    <property type="entry name" value="PKS_DH_N"/>
    <property type="match status" value="1"/>
</dbReference>
<keyword evidence="5" id="KW-0560">Oxidoreductase</keyword>
<dbReference type="SUPFAM" id="SSF52151">
    <property type="entry name" value="FabD/lysophospholipase-like"/>
    <property type="match status" value="1"/>
</dbReference>
<dbReference type="InterPro" id="IPR050091">
    <property type="entry name" value="PKS_NRPS_Biosynth_Enz"/>
</dbReference>
<dbReference type="GO" id="GO:0044550">
    <property type="term" value="P:secondary metabolite biosynthetic process"/>
    <property type="evidence" value="ECO:0007669"/>
    <property type="project" value="UniProtKB-ARBA"/>
</dbReference>
<dbReference type="CDD" id="cd02440">
    <property type="entry name" value="AdoMet_MTases"/>
    <property type="match status" value="1"/>
</dbReference>
<feature type="region of interest" description="C-terminal hotdog fold" evidence="7">
    <location>
        <begin position="1570"/>
        <end position="1731"/>
    </location>
</feature>
<dbReference type="Pfam" id="PF00550">
    <property type="entry name" value="PP-binding"/>
    <property type="match status" value="2"/>
</dbReference>
<comment type="pathway">
    <text evidence="1">Secondary metabolite biosynthesis.</text>
</comment>
<dbReference type="InterPro" id="IPR042104">
    <property type="entry name" value="PKS_dehydratase_sf"/>
</dbReference>
<keyword evidence="13" id="KW-1185">Reference proteome</keyword>
<dbReference type="Pfam" id="PF08242">
    <property type="entry name" value="Methyltransf_12"/>
    <property type="match status" value="1"/>
</dbReference>
<dbReference type="SMART" id="SM00825">
    <property type="entry name" value="PKS_KS"/>
    <property type="match status" value="1"/>
</dbReference>
<dbReference type="InterPro" id="IPR029063">
    <property type="entry name" value="SAM-dependent_MTases_sf"/>
</dbReference>
<dbReference type="Gene3D" id="3.40.50.1820">
    <property type="entry name" value="alpha/beta hydrolase"/>
    <property type="match status" value="1"/>
</dbReference>
<dbReference type="InterPro" id="IPR036291">
    <property type="entry name" value="NAD(P)-bd_dom_sf"/>
</dbReference>
<organism evidence="12 13">
    <name type="scientific">Trichoderma harzianum CBS 226.95</name>
    <dbReference type="NCBI Taxonomy" id="983964"/>
    <lineage>
        <taxon>Eukaryota</taxon>
        <taxon>Fungi</taxon>
        <taxon>Dikarya</taxon>
        <taxon>Ascomycota</taxon>
        <taxon>Pezizomycotina</taxon>
        <taxon>Sordariomycetes</taxon>
        <taxon>Hypocreomycetidae</taxon>
        <taxon>Hypocreales</taxon>
        <taxon>Hypocreaceae</taxon>
        <taxon>Trichoderma</taxon>
    </lineage>
</organism>
<dbReference type="InterPro" id="IPR041068">
    <property type="entry name" value="HTH_51"/>
</dbReference>
<evidence type="ECO:0000259" key="10">
    <source>
        <dbReference type="PROSITE" id="PS52004"/>
    </source>
</evidence>
<dbReference type="Gene3D" id="3.40.47.10">
    <property type="match status" value="1"/>
</dbReference>
<protein>
    <submittedName>
        <fullName evidence="12">Uncharacterized protein</fullName>
    </submittedName>
</protein>
<name>A0A2T4AS51_TRIHA</name>
<dbReference type="RefSeq" id="XP_024779557.1">
    <property type="nucleotide sequence ID" value="XM_024920991.1"/>
</dbReference>
<dbReference type="Proteomes" id="UP000241690">
    <property type="component" value="Unassembled WGS sequence"/>
</dbReference>
<dbReference type="Pfam" id="PF00975">
    <property type="entry name" value="Thioesterase"/>
    <property type="match status" value="1"/>
</dbReference>
<dbReference type="Gene3D" id="3.10.129.110">
    <property type="entry name" value="Polyketide synthase dehydratase"/>
    <property type="match status" value="1"/>
</dbReference>
<feature type="compositionally biased region" description="Acidic residues" evidence="8">
    <location>
        <begin position="1876"/>
        <end position="1890"/>
    </location>
</feature>
<dbReference type="InterPro" id="IPR020802">
    <property type="entry name" value="TesA-like"/>
</dbReference>
<evidence type="ECO:0000256" key="3">
    <source>
        <dbReference type="ARBA" id="ARBA00022553"/>
    </source>
</evidence>
<dbReference type="SMART" id="SM00823">
    <property type="entry name" value="PKS_PP"/>
    <property type="match status" value="2"/>
</dbReference>
<dbReference type="SMART" id="SM00822">
    <property type="entry name" value="PKS_KR"/>
    <property type="match status" value="1"/>
</dbReference>
<dbReference type="InterPro" id="IPR013217">
    <property type="entry name" value="Methyltransf_12"/>
</dbReference>
<dbReference type="SMART" id="SM00827">
    <property type="entry name" value="PKS_AT"/>
    <property type="match status" value="1"/>
</dbReference>
<keyword evidence="6" id="KW-0511">Multifunctional enzyme</keyword>
<dbReference type="InterPro" id="IPR014030">
    <property type="entry name" value="Ketoacyl_synth_N"/>
</dbReference>
<dbReference type="InterPro" id="IPR018201">
    <property type="entry name" value="Ketoacyl_synth_AS"/>
</dbReference>
<dbReference type="InterPro" id="IPR020841">
    <property type="entry name" value="PKS_Beta-ketoAc_synthase_dom"/>
</dbReference>
<dbReference type="Gene3D" id="3.30.70.3290">
    <property type="match status" value="1"/>
</dbReference>
<evidence type="ECO:0000256" key="8">
    <source>
        <dbReference type="SAM" id="MobiDB-lite"/>
    </source>
</evidence>
<dbReference type="PROSITE" id="PS52019">
    <property type="entry name" value="PKS_MFAS_DH"/>
    <property type="match status" value="1"/>
</dbReference>
<dbReference type="GeneID" id="36629560"/>
<dbReference type="SUPFAM" id="SSF53335">
    <property type="entry name" value="S-adenosyl-L-methionine-dependent methyltransferases"/>
    <property type="match status" value="1"/>
</dbReference>
<keyword evidence="2" id="KW-0596">Phosphopantetheine</keyword>
<dbReference type="SUPFAM" id="SSF53474">
    <property type="entry name" value="alpha/beta-Hydrolases"/>
    <property type="match status" value="1"/>
</dbReference>
<evidence type="ECO:0000256" key="1">
    <source>
        <dbReference type="ARBA" id="ARBA00005179"/>
    </source>
</evidence>
<dbReference type="InterPro" id="IPR001031">
    <property type="entry name" value="Thioesterase"/>
</dbReference>
<dbReference type="GO" id="GO:0004315">
    <property type="term" value="F:3-oxoacyl-[acyl-carrier-protein] synthase activity"/>
    <property type="evidence" value="ECO:0007669"/>
    <property type="project" value="InterPro"/>
</dbReference>
<dbReference type="CDD" id="cd00833">
    <property type="entry name" value="PKS"/>
    <property type="match status" value="1"/>
</dbReference>
<dbReference type="GO" id="GO:0004312">
    <property type="term" value="F:fatty acid synthase activity"/>
    <property type="evidence" value="ECO:0007669"/>
    <property type="project" value="TreeGrafter"/>
</dbReference>
<evidence type="ECO:0000256" key="7">
    <source>
        <dbReference type="PROSITE-ProRule" id="PRU01363"/>
    </source>
</evidence>
<dbReference type="InterPro" id="IPR016035">
    <property type="entry name" value="Acyl_Trfase/lysoPLipase"/>
</dbReference>
<dbReference type="SUPFAM" id="SSF47336">
    <property type="entry name" value="ACP-like"/>
    <property type="match status" value="2"/>
</dbReference>
<dbReference type="InterPro" id="IPR036736">
    <property type="entry name" value="ACP-like_sf"/>
</dbReference>
<reference evidence="12 13" key="1">
    <citation type="submission" date="2016-07" db="EMBL/GenBank/DDBJ databases">
        <title>Multiple horizontal gene transfer events from other fungi enriched the ability of initially mycotrophic Trichoderma (Ascomycota) to feed on dead plant biomass.</title>
        <authorList>
            <consortium name="DOE Joint Genome Institute"/>
            <person name="Aerts A."/>
            <person name="Atanasova L."/>
            <person name="Chenthamara K."/>
            <person name="Zhang J."/>
            <person name="Grujic M."/>
            <person name="Henrissat B."/>
            <person name="Kuo A."/>
            <person name="Salamov A."/>
            <person name="Lipzen A."/>
            <person name="Labutti K."/>
            <person name="Barry K."/>
            <person name="Miao Y."/>
            <person name="Rahimi M.J."/>
            <person name="Shen Q."/>
            <person name="Grigoriev I.V."/>
            <person name="Kubicek C.P."/>
            <person name="Druzhinina I.S."/>
        </authorList>
    </citation>
    <scope>NUCLEOTIDE SEQUENCE [LARGE SCALE GENOMIC DNA]</scope>
    <source>
        <strain evidence="12 13">CBS 226.95</strain>
    </source>
</reference>
<proteinExistence type="predicted"/>
<dbReference type="Gene3D" id="3.40.366.10">
    <property type="entry name" value="Malonyl-Coenzyme A Acyl Carrier Protein, domain 2"/>
    <property type="match status" value="1"/>
</dbReference>
<dbReference type="InterPro" id="IPR029058">
    <property type="entry name" value="AB_hydrolase_fold"/>
</dbReference>
<dbReference type="PROSITE" id="PS52004">
    <property type="entry name" value="KS3_2"/>
    <property type="match status" value="1"/>
</dbReference>
<accession>A0A2T4AS51</accession>
<dbReference type="Pfam" id="PF02801">
    <property type="entry name" value="Ketoacyl-synt_C"/>
    <property type="match status" value="1"/>
</dbReference>
<gene>
    <name evidence="12" type="ORF">M431DRAFT_536358</name>
</gene>
<evidence type="ECO:0000313" key="13">
    <source>
        <dbReference type="Proteomes" id="UP000241690"/>
    </source>
</evidence>
<dbReference type="InterPro" id="IPR049552">
    <property type="entry name" value="PKS_DH_N"/>
</dbReference>
<dbReference type="Pfam" id="PF00109">
    <property type="entry name" value="ketoacyl-synt"/>
    <property type="match status" value="1"/>
</dbReference>
<dbReference type="SMART" id="SM00824">
    <property type="entry name" value="PKS_TE"/>
    <property type="match status" value="1"/>
</dbReference>